<name>A0A0C5BUP0_9ARCH</name>
<keyword evidence="1" id="KW-1133">Transmembrane helix</keyword>
<gene>
    <name evidence="2" type="ORF">NPIRD3C_0705</name>
</gene>
<feature type="transmembrane region" description="Helical" evidence="1">
    <location>
        <begin position="150"/>
        <end position="169"/>
    </location>
</feature>
<proteinExistence type="predicted"/>
<dbReference type="InterPro" id="IPR036388">
    <property type="entry name" value="WH-like_DNA-bd_sf"/>
</dbReference>
<sequence length="274" mass="30157">MHKGFDEIFVLLILTYYNVLYYTPMSNETSKPVDAVNIFSLDDEKMKILAKVISNKSSISILNLLFDDELTANEIAQKTNMSLQLVKHYLEKMQQIELVCVSKTEKNSKARDMNYYKASKLAIVITPSKITEKTKQSKLLLRSFHSISKVFGMGVASAITAMSVIVMSAESRLLEPIQSWYSQFSLPIKIPGTGLANSMDESLYLAKTKVDSVVSNPGAGSGTPYLDPYTGVSGLAGTDFVIMLSVLAGAGAVLSFVFFNNVIQSFQKPDESVN</sequence>
<dbReference type="HOGENOM" id="CLU_1105169_0_0_2"/>
<accession>A0A0C5BUP0</accession>
<dbReference type="InterPro" id="IPR036390">
    <property type="entry name" value="WH_DNA-bd_sf"/>
</dbReference>
<evidence type="ECO:0000256" key="1">
    <source>
        <dbReference type="SAM" id="Phobius"/>
    </source>
</evidence>
<evidence type="ECO:0000313" key="3">
    <source>
        <dbReference type="Proteomes" id="UP000032027"/>
    </source>
</evidence>
<dbReference type="Gene3D" id="1.10.10.10">
    <property type="entry name" value="Winged helix-like DNA-binding domain superfamily/Winged helix DNA-binding domain"/>
    <property type="match status" value="1"/>
</dbReference>
<organism evidence="2 3">
    <name type="scientific">Nitrosopumilus piranensis</name>
    <dbReference type="NCBI Taxonomy" id="1582439"/>
    <lineage>
        <taxon>Archaea</taxon>
        <taxon>Nitrososphaerota</taxon>
        <taxon>Nitrososphaeria</taxon>
        <taxon>Nitrosopumilales</taxon>
        <taxon>Nitrosopumilaceae</taxon>
        <taxon>Nitrosopumilus</taxon>
    </lineage>
</organism>
<evidence type="ECO:0000313" key="2">
    <source>
        <dbReference type="EMBL" id="AJM91919.1"/>
    </source>
</evidence>
<dbReference type="RefSeq" id="WP_237087714.1">
    <property type="nucleotide sequence ID" value="NZ_CP010868.1"/>
</dbReference>
<reference evidence="2 3" key="2">
    <citation type="journal article" date="2016" name="ISME J.">
        <title>Physiological and genomic characterization of two novel marine thaumarchaeal strains indicates niche differentiation.</title>
        <authorList>
            <person name="Bayer B."/>
            <person name="Vojvoda J."/>
            <person name="Offre P."/>
            <person name="Alves R.J."/>
            <person name="Elisabeth N.H."/>
            <person name="Garcia J.A."/>
            <person name="Volland J.M."/>
            <person name="Srivastava A."/>
            <person name="Schleper C."/>
            <person name="Herndl G.J."/>
        </authorList>
    </citation>
    <scope>NUCLEOTIDE SEQUENCE [LARGE SCALE GENOMIC DNA]</scope>
    <source>
        <strain evidence="2 3">D3C</strain>
    </source>
</reference>
<dbReference type="KEGG" id="nid:NPIRD3C_0705"/>
<dbReference type="Proteomes" id="UP000032027">
    <property type="component" value="Chromosome"/>
</dbReference>
<keyword evidence="1" id="KW-0812">Transmembrane</keyword>
<feature type="transmembrane region" description="Helical" evidence="1">
    <location>
        <begin position="240"/>
        <end position="259"/>
    </location>
</feature>
<dbReference type="InterPro" id="IPR011991">
    <property type="entry name" value="ArsR-like_HTH"/>
</dbReference>
<dbReference type="CDD" id="cd00090">
    <property type="entry name" value="HTH_ARSR"/>
    <property type="match status" value="1"/>
</dbReference>
<protein>
    <submittedName>
        <fullName evidence="2">ArsR family transcriptional regulator</fullName>
    </submittedName>
</protein>
<dbReference type="SUPFAM" id="SSF46785">
    <property type="entry name" value="Winged helix' DNA-binding domain"/>
    <property type="match status" value="1"/>
</dbReference>
<keyword evidence="1" id="KW-0472">Membrane</keyword>
<reference evidence="3" key="1">
    <citation type="submission" date="2015-02" db="EMBL/GenBank/DDBJ databases">
        <title>Characterization of two novel Thaumarchaeota isolated from the Northern Adriatic Sea.</title>
        <authorList>
            <person name="Bayer B."/>
            <person name="Vojvoda J."/>
            <person name="Offre P."/>
            <person name="Srivastava A."/>
            <person name="Elisabeth N."/>
            <person name="Garcia J.A.L."/>
            <person name="Schleper C."/>
            <person name="Herndl G.J."/>
        </authorList>
    </citation>
    <scope>NUCLEOTIDE SEQUENCE [LARGE SCALE GENOMIC DNA]</scope>
    <source>
        <strain evidence="3">D3C</strain>
    </source>
</reference>
<keyword evidence="3" id="KW-1185">Reference proteome</keyword>
<dbReference type="Pfam" id="PF13412">
    <property type="entry name" value="HTH_24"/>
    <property type="match status" value="1"/>
</dbReference>
<dbReference type="AlphaFoldDB" id="A0A0C5BUP0"/>
<dbReference type="GeneID" id="41599871"/>
<reference evidence="2 3" key="3">
    <citation type="journal article" date="2019" name="Int. J. Syst. Evol. Microbiol.">
        <title>Nitrosopumilus adriaticus sp. nov. and Nitrosopumilus piranensis sp. nov., two ammonia-oxidizing archaea from the Adriatic Sea and members of the class Nitrososphaeria.</title>
        <authorList>
            <person name="Bayer B."/>
            <person name="Vojvoda J."/>
            <person name="Reinthaler T."/>
            <person name="Reyes C."/>
            <person name="Pinto M."/>
            <person name="Herndl G.J."/>
        </authorList>
    </citation>
    <scope>NUCLEOTIDE SEQUENCE [LARGE SCALE GENOMIC DNA]</scope>
    <source>
        <strain evidence="2 3">D3C</strain>
    </source>
</reference>
<dbReference type="EMBL" id="CP010868">
    <property type="protein sequence ID" value="AJM91919.1"/>
    <property type="molecule type" value="Genomic_DNA"/>
</dbReference>
<dbReference type="PATRIC" id="fig|1582439.9.peg.721"/>